<dbReference type="Proteomes" id="UP000182762">
    <property type="component" value="Unassembled WGS sequence"/>
</dbReference>
<keyword evidence="3" id="KW-1185">Reference proteome</keyword>
<accession>A0A1I5XXG1</accession>
<feature type="transmembrane region" description="Helical" evidence="1">
    <location>
        <begin position="54"/>
        <end position="73"/>
    </location>
</feature>
<dbReference type="Pfam" id="PF14036">
    <property type="entry name" value="YlaH"/>
    <property type="match status" value="1"/>
</dbReference>
<sequence>MMGVSERLQFFAKLFKVDENPEAGMWLLYFTILLLAVVVYNLGFARKLPIIKNVIIYALLAFGCTILTFFGAFLPVAEGLLIAVLVLGAYKVRLHQAKKNEQM</sequence>
<evidence type="ECO:0000313" key="3">
    <source>
        <dbReference type="Proteomes" id="UP000182762"/>
    </source>
</evidence>
<feature type="transmembrane region" description="Helical" evidence="1">
    <location>
        <begin position="23"/>
        <end position="42"/>
    </location>
</feature>
<dbReference type="InterPro" id="IPR025620">
    <property type="entry name" value="YlaH"/>
</dbReference>
<proteinExistence type="predicted"/>
<keyword evidence="1" id="KW-0812">Transmembrane</keyword>
<evidence type="ECO:0000313" key="2">
    <source>
        <dbReference type="EMBL" id="SFQ36407.1"/>
    </source>
</evidence>
<name>A0A1I5XXG1_9BACI</name>
<reference evidence="2 3" key="1">
    <citation type="submission" date="2016-10" db="EMBL/GenBank/DDBJ databases">
        <authorList>
            <person name="Varghese N."/>
            <person name="Submissions S."/>
        </authorList>
    </citation>
    <scope>NUCLEOTIDE SEQUENCE [LARGE SCALE GENOMIC DNA]</scope>
    <source>
        <strain evidence="2 3">DSM 13796</strain>
    </source>
</reference>
<dbReference type="EMBL" id="FOXX01000002">
    <property type="protein sequence ID" value="SFQ36407.1"/>
    <property type="molecule type" value="Genomic_DNA"/>
</dbReference>
<evidence type="ECO:0000256" key="1">
    <source>
        <dbReference type="SAM" id="Phobius"/>
    </source>
</evidence>
<keyword evidence="1" id="KW-1133">Transmembrane helix</keyword>
<keyword evidence="1" id="KW-0472">Membrane</keyword>
<gene>
    <name evidence="2" type="ORF">SAMN02745910_01104</name>
</gene>
<comment type="caution">
    <text evidence="2">The sequence shown here is derived from an EMBL/GenBank/DDBJ whole genome shotgun (WGS) entry which is preliminary data.</text>
</comment>
<protein>
    <submittedName>
        <fullName evidence="2">YlaH-like protein</fullName>
    </submittedName>
</protein>
<organism evidence="2 3">
    <name type="scientific">Priestia endophytica DSM 13796</name>
    <dbReference type="NCBI Taxonomy" id="1121089"/>
    <lineage>
        <taxon>Bacteria</taxon>
        <taxon>Bacillati</taxon>
        <taxon>Bacillota</taxon>
        <taxon>Bacilli</taxon>
        <taxon>Bacillales</taxon>
        <taxon>Bacillaceae</taxon>
        <taxon>Priestia</taxon>
    </lineage>
</organism>